<dbReference type="InterPro" id="IPR012257">
    <property type="entry name" value="Glc_ox_4Fe-4S"/>
</dbReference>
<dbReference type="EMBL" id="BAAFGK010000005">
    <property type="protein sequence ID" value="GAB0058937.1"/>
    <property type="molecule type" value="Genomic_DNA"/>
</dbReference>
<gene>
    <name evidence="8" type="primary">lutA_2</name>
    <name evidence="8" type="ORF">SIID45300_03297</name>
</gene>
<evidence type="ECO:0000256" key="5">
    <source>
        <dbReference type="ARBA" id="ARBA00023014"/>
    </source>
</evidence>
<keyword evidence="3" id="KW-0677">Repeat</keyword>
<proteinExistence type="predicted"/>
<dbReference type="Proteomes" id="UP001628193">
    <property type="component" value="Unassembled WGS sequence"/>
</dbReference>
<sequence length="436" mass="47694">MKSTTATIPPAAARSPDPLANATLCTQCGYCLPVCPTYWSDNDETESPRGRISLLLALRDGTLSMDEAAAPLSHCLLCRACQTACPAKVKPAKLIGHLRAKHPVPTSFTGRWFHRITDHPRHTRLLAKLIGWYQSSGLQRLVRASRLLHGIPPLRRLENLLPEPTPTPPPAWPPAAPDKPRVALVQGCMSRLFFPNAGPATANLLHLTDCNVVRLENFGCCGAPYRESGNRQAFLRQARATLKALATLEPLEAIVSDSAICLVTLKGYARSLGHDPELGEIAKRVAEKSIDLSSFLAPRLKARGILFTATETRTFTYHDHCQSRHGMGILTQPRVLLEMLPGTHRELTPEGTPALCCGAGGEYLLREPERSDRIRDAKLQAIARVGVDVVAASNPGCILHLGAGLREIDAPVQVRHLAELLWEAHPKPNETERERP</sequence>
<keyword evidence="1 6" id="KW-0004">4Fe-4S</keyword>
<evidence type="ECO:0000256" key="1">
    <source>
        <dbReference type="ARBA" id="ARBA00022485"/>
    </source>
</evidence>
<feature type="domain" description="4Fe-4S ferredoxin-type" evidence="7">
    <location>
        <begin position="16"/>
        <end position="45"/>
    </location>
</feature>
<evidence type="ECO:0000256" key="2">
    <source>
        <dbReference type="ARBA" id="ARBA00022723"/>
    </source>
</evidence>
<dbReference type="Pfam" id="PF13183">
    <property type="entry name" value="Fer4_8"/>
    <property type="match status" value="1"/>
</dbReference>
<dbReference type="Gene3D" id="1.10.1060.10">
    <property type="entry name" value="Alpha-helical ferredoxin"/>
    <property type="match status" value="1"/>
</dbReference>
<comment type="catalytic activity">
    <reaction evidence="6">
        <text>glycolate + A = glyoxylate + AH2</text>
        <dbReference type="Rhea" id="RHEA:21264"/>
        <dbReference type="ChEBI" id="CHEBI:13193"/>
        <dbReference type="ChEBI" id="CHEBI:17499"/>
        <dbReference type="ChEBI" id="CHEBI:29805"/>
        <dbReference type="ChEBI" id="CHEBI:36655"/>
        <dbReference type="EC" id="1.1.99.14"/>
    </reaction>
</comment>
<comment type="cofactor">
    <cofactor evidence="6">
        <name>[4Fe-4S] cluster</name>
        <dbReference type="ChEBI" id="CHEBI:49883"/>
    </cofactor>
    <text evidence="6">Binds 2 [4Fe-4S] clusters.</text>
</comment>
<dbReference type="PROSITE" id="PS00198">
    <property type="entry name" value="4FE4S_FER_1"/>
    <property type="match status" value="2"/>
</dbReference>
<keyword evidence="6" id="KW-0813">Transport</keyword>
<dbReference type="PANTHER" id="PTHR32479:SF17">
    <property type="entry name" value="GLYCOLATE OXIDASE IRON-SULFUR SUBUNIT"/>
    <property type="match status" value="1"/>
</dbReference>
<dbReference type="SUPFAM" id="SSF46548">
    <property type="entry name" value="alpha-helical ferredoxin"/>
    <property type="match status" value="1"/>
</dbReference>
<dbReference type="PIRSF" id="PIRSF000139">
    <property type="entry name" value="Glc_ox_4Fe-4S"/>
    <property type="match status" value="1"/>
</dbReference>
<comment type="catalytic activity">
    <reaction evidence="6">
        <text>(R)-lactate + A = pyruvate + AH2</text>
        <dbReference type="Rhea" id="RHEA:15089"/>
        <dbReference type="ChEBI" id="CHEBI:13193"/>
        <dbReference type="ChEBI" id="CHEBI:15361"/>
        <dbReference type="ChEBI" id="CHEBI:16004"/>
        <dbReference type="ChEBI" id="CHEBI:17499"/>
    </reaction>
</comment>
<dbReference type="InterPro" id="IPR004017">
    <property type="entry name" value="Cys_rich_dom"/>
</dbReference>
<dbReference type="PROSITE" id="PS51379">
    <property type="entry name" value="4FE4S_FER_2"/>
    <property type="match status" value="1"/>
</dbReference>
<dbReference type="EC" id="1.1.99.14" evidence="6"/>
<keyword evidence="6" id="KW-0249">Electron transport</keyword>
<dbReference type="Pfam" id="PF02754">
    <property type="entry name" value="CCG"/>
    <property type="match status" value="2"/>
</dbReference>
<reference evidence="8 9" key="2">
    <citation type="submission" date="2024-09" db="EMBL/GenBank/DDBJ databases">
        <title>Draft genome sequence of Candidatus Magnetaquicoccaceae bacterium FCR-1.</title>
        <authorList>
            <person name="Shimoshige H."/>
            <person name="Shimamura S."/>
            <person name="Taoka A."/>
            <person name="Kobayashi H."/>
            <person name="Maekawa T."/>
        </authorList>
    </citation>
    <scope>NUCLEOTIDE SEQUENCE [LARGE SCALE GENOMIC DNA]</scope>
    <source>
        <strain evidence="8 9">FCR-1</strain>
    </source>
</reference>
<comment type="caution">
    <text evidence="8">The sequence shown here is derived from an EMBL/GenBank/DDBJ whole genome shotgun (WGS) entry which is preliminary data.</text>
</comment>
<organism evidence="8 9">
    <name type="scientific">Candidatus Magnetaquiglobus chichijimensis</name>
    <dbReference type="NCBI Taxonomy" id="3141448"/>
    <lineage>
        <taxon>Bacteria</taxon>
        <taxon>Pseudomonadati</taxon>
        <taxon>Pseudomonadota</taxon>
        <taxon>Magnetococcia</taxon>
        <taxon>Magnetococcales</taxon>
        <taxon>Candidatus Magnetaquicoccaceae</taxon>
        <taxon>Candidatus Magnetaquiglobus</taxon>
    </lineage>
</organism>
<dbReference type="InterPro" id="IPR009051">
    <property type="entry name" value="Helical_ferredxn"/>
</dbReference>
<protein>
    <recommendedName>
        <fullName evidence="6">Glycolate oxidase iron-sulfur subunit</fullName>
        <ecNumber evidence="6">1.1.99.14</ecNumber>
    </recommendedName>
</protein>
<keyword evidence="9" id="KW-1185">Reference proteome</keyword>
<dbReference type="PANTHER" id="PTHR32479">
    <property type="entry name" value="GLYCOLATE OXIDASE IRON-SULFUR SUBUNIT"/>
    <property type="match status" value="1"/>
</dbReference>
<dbReference type="RefSeq" id="WP_420906654.1">
    <property type="nucleotide sequence ID" value="NZ_BAAFGK010000005.1"/>
</dbReference>
<comment type="function">
    <text evidence="6">Component of a complex that catalyzes the oxidation of glycolate to glyoxylate.</text>
</comment>
<keyword evidence="2 6" id="KW-0479">Metal-binding</keyword>
<evidence type="ECO:0000256" key="4">
    <source>
        <dbReference type="ARBA" id="ARBA00023004"/>
    </source>
</evidence>
<evidence type="ECO:0000313" key="8">
    <source>
        <dbReference type="EMBL" id="GAB0058937.1"/>
    </source>
</evidence>
<evidence type="ECO:0000313" key="9">
    <source>
        <dbReference type="Proteomes" id="UP001628193"/>
    </source>
</evidence>
<evidence type="ECO:0000256" key="6">
    <source>
        <dbReference type="PIRNR" id="PIRNR000139"/>
    </source>
</evidence>
<evidence type="ECO:0000259" key="7">
    <source>
        <dbReference type="PROSITE" id="PS51379"/>
    </source>
</evidence>
<dbReference type="InterPro" id="IPR017896">
    <property type="entry name" value="4Fe4S_Fe-S-bd"/>
</dbReference>
<evidence type="ECO:0000256" key="3">
    <source>
        <dbReference type="ARBA" id="ARBA00022737"/>
    </source>
</evidence>
<keyword evidence="5 6" id="KW-0411">Iron-sulfur</keyword>
<reference evidence="8 9" key="1">
    <citation type="submission" date="2024-05" db="EMBL/GenBank/DDBJ databases">
        <authorList>
            <consortium name="Candidatus Magnetaquicoccaceae bacterium FCR-1 genome sequencing consortium"/>
            <person name="Shimoshige H."/>
            <person name="Shimamura S."/>
            <person name="Taoka A."/>
            <person name="Kobayashi H."/>
            <person name="Maekawa T."/>
        </authorList>
    </citation>
    <scope>NUCLEOTIDE SEQUENCE [LARGE SCALE GENOMIC DNA]</scope>
    <source>
        <strain evidence="8 9">FCR-1</strain>
    </source>
</reference>
<accession>A0ABQ0CDH4</accession>
<keyword evidence="4 6" id="KW-0408">Iron</keyword>
<dbReference type="InterPro" id="IPR017900">
    <property type="entry name" value="4Fe4S_Fe_S_CS"/>
</dbReference>
<name>A0ABQ0CDH4_9PROT</name>